<reference evidence="2 3" key="3">
    <citation type="journal article" date="2013" name="Rice">
        <title>Improvement of the Oryza sativa Nipponbare reference genome using next generation sequence and optical map data.</title>
        <authorList>
            <person name="Kawahara Y."/>
            <person name="de la Bastide M."/>
            <person name="Hamilton J.P."/>
            <person name="Kanamori H."/>
            <person name="McCombie W.R."/>
            <person name="Ouyang S."/>
            <person name="Schwartz D.C."/>
            <person name="Tanaka T."/>
            <person name="Wu J."/>
            <person name="Zhou S."/>
            <person name="Childs K.L."/>
            <person name="Davidson R.M."/>
            <person name="Lin H."/>
            <person name="Quesada-Ocampo L."/>
            <person name="Vaillancourt B."/>
            <person name="Sakai H."/>
            <person name="Lee S.S."/>
            <person name="Kim J."/>
            <person name="Numa H."/>
            <person name="Itoh T."/>
            <person name="Buell C.R."/>
            <person name="Matsumoto T."/>
        </authorList>
    </citation>
    <scope>NUCLEOTIDE SEQUENCE [LARGE SCALE GENOMIC DNA]</scope>
    <source>
        <strain evidence="3">cv. Nipponbare</strain>
    </source>
</reference>
<feature type="region of interest" description="Disordered" evidence="1">
    <location>
        <begin position="38"/>
        <end position="77"/>
    </location>
</feature>
<protein>
    <submittedName>
        <fullName evidence="2">Os08g0269300 protein</fullName>
    </submittedName>
</protein>
<gene>
    <name evidence="2" type="ordered locus">Os08g0269300</name>
    <name evidence="2" type="ORF">OSNPB_080269300</name>
</gene>
<reference evidence="2 3" key="2">
    <citation type="journal article" date="2013" name="Plant Cell Physiol.">
        <title>Rice Annotation Project Database (RAP-DB): an integrative and interactive database for rice genomics.</title>
        <authorList>
            <person name="Sakai H."/>
            <person name="Lee S.S."/>
            <person name="Tanaka T."/>
            <person name="Numa H."/>
            <person name="Kim J."/>
            <person name="Kawahara Y."/>
            <person name="Wakimoto H."/>
            <person name="Yang C.C."/>
            <person name="Iwamoto M."/>
            <person name="Abe T."/>
            <person name="Yamada Y."/>
            <person name="Muto A."/>
            <person name="Inokuchi H."/>
            <person name="Ikemura T."/>
            <person name="Matsumoto T."/>
            <person name="Sasaki T."/>
            <person name="Itoh T."/>
        </authorList>
    </citation>
    <scope>NUCLEOTIDE SEQUENCE [LARGE SCALE GENOMIC DNA]</scope>
    <source>
        <strain evidence="3">cv. Nipponbare</strain>
    </source>
</reference>
<keyword evidence="3" id="KW-1185">Reference proteome</keyword>
<dbReference type="InParanoid" id="A0A0P0XDV5"/>
<dbReference type="EMBL" id="AP014964">
    <property type="protein sequence ID" value="BAT04641.1"/>
    <property type="molecule type" value="Genomic_DNA"/>
</dbReference>
<accession>A0A0P0XDV5</accession>
<sequence length="155" mass="16538">VKDKFVHGPTYQSLFLCSSSTATRRFCRGARGALPRSITASSTASARHGGGRSTGTSCSWRRPWQGTPRATGRLSAPRPTAAAASRTAALCACTNERWRSGGDLRVYNCLPGDLRHLFRIARVQLEMAGANRPRLGQQGAFIECSSSSPISATAP</sequence>
<dbReference type="Gramene" id="Os08t0269300-00">
    <property type="protein sequence ID" value="Os08t0269300-00"/>
    <property type="gene ID" value="Os08g0269300"/>
</dbReference>
<dbReference type="Proteomes" id="UP000059680">
    <property type="component" value="Chromosome 8"/>
</dbReference>
<evidence type="ECO:0000256" key="1">
    <source>
        <dbReference type="SAM" id="MobiDB-lite"/>
    </source>
</evidence>
<dbReference type="AlphaFoldDB" id="A0A0P0XDV5"/>
<name>A0A0P0XDV5_ORYSJ</name>
<organism evidence="2 3">
    <name type="scientific">Oryza sativa subsp. japonica</name>
    <name type="common">Rice</name>
    <dbReference type="NCBI Taxonomy" id="39947"/>
    <lineage>
        <taxon>Eukaryota</taxon>
        <taxon>Viridiplantae</taxon>
        <taxon>Streptophyta</taxon>
        <taxon>Embryophyta</taxon>
        <taxon>Tracheophyta</taxon>
        <taxon>Spermatophyta</taxon>
        <taxon>Magnoliopsida</taxon>
        <taxon>Liliopsida</taxon>
        <taxon>Poales</taxon>
        <taxon>Poaceae</taxon>
        <taxon>BOP clade</taxon>
        <taxon>Oryzoideae</taxon>
        <taxon>Oryzeae</taxon>
        <taxon>Oryzinae</taxon>
        <taxon>Oryza</taxon>
        <taxon>Oryza sativa</taxon>
    </lineage>
</organism>
<proteinExistence type="predicted"/>
<reference evidence="3" key="1">
    <citation type="journal article" date="2005" name="Nature">
        <title>The map-based sequence of the rice genome.</title>
        <authorList>
            <consortium name="International rice genome sequencing project (IRGSP)"/>
            <person name="Matsumoto T."/>
            <person name="Wu J."/>
            <person name="Kanamori H."/>
            <person name="Katayose Y."/>
            <person name="Fujisawa M."/>
            <person name="Namiki N."/>
            <person name="Mizuno H."/>
            <person name="Yamamoto K."/>
            <person name="Antonio B.A."/>
            <person name="Baba T."/>
            <person name="Sakata K."/>
            <person name="Nagamura Y."/>
            <person name="Aoki H."/>
            <person name="Arikawa K."/>
            <person name="Arita K."/>
            <person name="Bito T."/>
            <person name="Chiden Y."/>
            <person name="Fujitsuka N."/>
            <person name="Fukunaka R."/>
            <person name="Hamada M."/>
            <person name="Harada C."/>
            <person name="Hayashi A."/>
            <person name="Hijishita S."/>
            <person name="Honda M."/>
            <person name="Hosokawa S."/>
            <person name="Ichikawa Y."/>
            <person name="Idonuma A."/>
            <person name="Iijima M."/>
            <person name="Ikeda M."/>
            <person name="Ikeno M."/>
            <person name="Ito K."/>
            <person name="Ito S."/>
            <person name="Ito T."/>
            <person name="Ito Y."/>
            <person name="Ito Y."/>
            <person name="Iwabuchi A."/>
            <person name="Kamiya K."/>
            <person name="Karasawa W."/>
            <person name="Kurita K."/>
            <person name="Katagiri S."/>
            <person name="Kikuta A."/>
            <person name="Kobayashi H."/>
            <person name="Kobayashi N."/>
            <person name="Machita K."/>
            <person name="Maehara T."/>
            <person name="Masukawa M."/>
            <person name="Mizubayashi T."/>
            <person name="Mukai Y."/>
            <person name="Nagasaki H."/>
            <person name="Nagata Y."/>
            <person name="Naito S."/>
            <person name="Nakashima M."/>
            <person name="Nakama Y."/>
            <person name="Nakamichi Y."/>
            <person name="Nakamura M."/>
            <person name="Meguro A."/>
            <person name="Negishi M."/>
            <person name="Ohta I."/>
            <person name="Ohta T."/>
            <person name="Okamoto M."/>
            <person name="Ono N."/>
            <person name="Saji S."/>
            <person name="Sakaguchi M."/>
            <person name="Sakai K."/>
            <person name="Shibata M."/>
            <person name="Shimokawa T."/>
            <person name="Song J."/>
            <person name="Takazaki Y."/>
            <person name="Terasawa K."/>
            <person name="Tsugane M."/>
            <person name="Tsuji K."/>
            <person name="Ueda S."/>
            <person name="Waki K."/>
            <person name="Yamagata H."/>
            <person name="Yamamoto M."/>
            <person name="Yamamoto S."/>
            <person name="Yamane H."/>
            <person name="Yoshiki S."/>
            <person name="Yoshihara R."/>
            <person name="Yukawa K."/>
            <person name="Zhong H."/>
            <person name="Yano M."/>
            <person name="Yuan Q."/>
            <person name="Ouyang S."/>
            <person name="Liu J."/>
            <person name="Jones K.M."/>
            <person name="Gansberger K."/>
            <person name="Moffat K."/>
            <person name="Hill J."/>
            <person name="Bera J."/>
            <person name="Fadrosh D."/>
            <person name="Jin S."/>
            <person name="Johri S."/>
            <person name="Kim M."/>
            <person name="Overton L."/>
            <person name="Reardon M."/>
            <person name="Tsitrin T."/>
            <person name="Vuong H."/>
            <person name="Weaver B."/>
            <person name="Ciecko A."/>
            <person name="Tallon L."/>
            <person name="Jackson J."/>
            <person name="Pai G."/>
            <person name="Aken S.V."/>
            <person name="Utterback T."/>
            <person name="Reidmuller S."/>
            <person name="Feldblyum T."/>
            <person name="Hsiao J."/>
            <person name="Zismann V."/>
            <person name="Iobst S."/>
            <person name="de Vazeille A.R."/>
            <person name="Buell C.R."/>
            <person name="Ying K."/>
            <person name="Li Y."/>
            <person name="Lu T."/>
            <person name="Huang Y."/>
            <person name="Zhao Q."/>
            <person name="Feng Q."/>
            <person name="Zhang L."/>
            <person name="Zhu J."/>
            <person name="Weng Q."/>
            <person name="Mu J."/>
            <person name="Lu Y."/>
            <person name="Fan D."/>
            <person name="Liu Y."/>
            <person name="Guan J."/>
            <person name="Zhang Y."/>
            <person name="Yu S."/>
            <person name="Liu X."/>
            <person name="Zhang Y."/>
            <person name="Hong G."/>
            <person name="Han B."/>
            <person name="Choisne N."/>
            <person name="Demange N."/>
            <person name="Orjeda G."/>
            <person name="Samain S."/>
            <person name="Cattolico L."/>
            <person name="Pelletier E."/>
            <person name="Couloux A."/>
            <person name="Segurens B."/>
            <person name="Wincker P."/>
            <person name="D'Hont A."/>
            <person name="Scarpelli C."/>
            <person name="Weissenbach J."/>
            <person name="Salanoubat M."/>
            <person name="Quetier F."/>
            <person name="Yu Y."/>
            <person name="Kim H.R."/>
            <person name="Rambo T."/>
            <person name="Currie J."/>
            <person name="Collura K."/>
            <person name="Luo M."/>
            <person name="Yang T."/>
            <person name="Ammiraju J.S.S."/>
            <person name="Engler F."/>
            <person name="Soderlund C."/>
            <person name="Wing R.A."/>
            <person name="Palmer L.E."/>
            <person name="de la Bastide M."/>
            <person name="Spiegel L."/>
            <person name="Nascimento L."/>
            <person name="Zutavern T."/>
            <person name="O'Shaughnessy A."/>
            <person name="Dike S."/>
            <person name="Dedhia N."/>
            <person name="Preston R."/>
            <person name="Balija V."/>
            <person name="McCombie W.R."/>
            <person name="Chow T."/>
            <person name="Chen H."/>
            <person name="Chung M."/>
            <person name="Chen C."/>
            <person name="Shaw J."/>
            <person name="Wu H."/>
            <person name="Hsiao K."/>
            <person name="Chao Y."/>
            <person name="Chu M."/>
            <person name="Cheng C."/>
            <person name="Hour A."/>
            <person name="Lee P."/>
            <person name="Lin S."/>
            <person name="Lin Y."/>
            <person name="Liou J."/>
            <person name="Liu S."/>
            <person name="Hsing Y."/>
            <person name="Raghuvanshi S."/>
            <person name="Mohanty A."/>
            <person name="Bharti A.K."/>
            <person name="Gaur A."/>
            <person name="Gupta V."/>
            <person name="Kumar D."/>
            <person name="Ravi V."/>
            <person name="Vij S."/>
            <person name="Kapur A."/>
            <person name="Khurana P."/>
            <person name="Khurana P."/>
            <person name="Khurana J.P."/>
            <person name="Tyagi A.K."/>
            <person name="Gaikwad K."/>
            <person name="Singh A."/>
            <person name="Dalal V."/>
            <person name="Srivastava S."/>
            <person name="Dixit A."/>
            <person name="Pal A.K."/>
            <person name="Ghazi I.A."/>
            <person name="Yadav M."/>
            <person name="Pandit A."/>
            <person name="Bhargava A."/>
            <person name="Sureshbabu K."/>
            <person name="Batra K."/>
            <person name="Sharma T.R."/>
            <person name="Mohapatra T."/>
            <person name="Singh N.K."/>
            <person name="Messing J."/>
            <person name="Nelson A.B."/>
            <person name="Fuks G."/>
            <person name="Kavchok S."/>
            <person name="Keizer G."/>
            <person name="Linton E."/>
            <person name="Llaca V."/>
            <person name="Song R."/>
            <person name="Tanyolac B."/>
            <person name="Young S."/>
            <person name="Ho-Il K."/>
            <person name="Hahn J.H."/>
            <person name="Sangsakoo G."/>
            <person name="Vanavichit A."/>
            <person name="de Mattos Luiz.A.T."/>
            <person name="Zimmer P.D."/>
            <person name="Malone G."/>
            <person name="Dellagostin O."/>
            <person name="de Oliveira A.C."/>
            <person name="Bevan M."/>
            <person name="Bancroft I."/>
            <person name="Minx P."/>
            <person name="Cordum H."/>
            <person name="Wilson R."/>
            <person name="Cheng Z."/>
            <person name="Jin W."/>
            <person name="Jiang J."/>
            <person name="Leong S.A."/>
            <person name="Iwama H."/>
            <person name="Gojobori T."/>
            <person name="Itoh T."/>
            <person name="Niimura Y."/>
            <person name="Fujii Y."/>
            <person name="Habara T."/>
            <person name="Sakai H."/>
            <person name="Sato Y."/>
            <person name="Wilson G."/>
            <person name="Kumar K."/>
            <person name="McCouch S."/>
            <person name="Juretic N."/>
            <person name="Hoen D."/>
            <person name="Wright S."/>
            <person name="Bruskiewich R."/>
            <person name="Bureau T."/>
            <person name="Miyao A."/>
            <person name="Hirochika H."/>
            <person name="Nishikawa T."/>
            <person name="Kadowaki K."/>
            <person name="Sugiura M."/>
            <person name="Burr B."/>
            <person name="Sasaki T."/>
        </authorList>
    </citation>
    <scope>NUCLEOTIDE SEQUENCE [LARGE SCALE GENOMIC DNA]</scope>
    <source>
        <strain evidence="3">cv. Nipponbare</strain>
    </source>
</reference>
<evidence type="ECO:0000313" key="3">
    <source>
        <dbReference type="Proteomes" id="UP000059680"/>
    </source>
</evidence>
<dbReference type="PaxDb" id="39947-A0A0P0XDV5"/>
<evidence type="ECO:0000313" key="2">
    <source>
        <dbReference type="EMBL" id="BAT04641.1"/>
    </source>
</evidence>
<feature type="non-terminal residue" evidence="2">
    <location>
        <position position="1"/>
    </location>
</feature>